<feature type="domain" description="Magnesium chelatase ChlI-like catalytic" evidence="3">
    <location>
        <begin position="504"/>
        <end position="575"/>
    </location>
</feature>
<dbReference type="GO" id="GO:0009723">
    <property type="term" value="P:response to ethylene"/>
    <property type="evidence" value="ECO:0007669"/>
    <property type="project" value="UniProtKB-ARBA"/>
</dbReference>
<dbReference type="Pfam" id="PF01078">
    <property type="entry name" value="Mg_chelatase"/>
    <property type="match status" value="1"/>
</dbReference>
<dbReference type="GO" id="GO:0005524">
    <property type="term" value="F:ATP binding"/>
    <property type="evidence" value="ECO:0007669"/>
    <property type="project" value="InterPro"/>
</dbReference>
<evidence type="ECO:0000256" key="1">
    <source>
        <dbReference type="ARBA" id="ARBA00005173"/>
    </source>
</evidence>
<proteinExistence type="inferred from homology"/>
<dbReference type="Gene3D" id="3.30.559.10">
    <property type="entry name" value="Chloramphenicol acetyltransferase-like domain"/>
    <property type="match status" value="2"/>
</dbReference>
<evidence type="ECO:0000313" key="5">
    <source>
        <dbReference type="Proteomes" id="UP000593564"/>
    </source>
</evidence>
<dbReference type="EMBL" id="JACBKZ010000008">
    <property type="protein sequence ID" value="KAF5943881.1"/>
    <property type="molecule type" value="Genomic_DNA"/>
</dbReference>
<keyword evidence="5" id="KW-1185">Reference proteome</keyword>
<organism evidence="4 5">
    <name type="scientific">Camellia sinensis</name>
    <name type="common">Tea plant</name>
    <name type="synonym">Thea sinensis</name>
    <dbReference type="NCBI Taxonomy" id="4442"/>
    <lineage>
        <taxon>Eukaryota</taxon>
        <taxon>Viridiplantae</taxon>
        <taxon>Streptophyta</taxon>
        <taxon>Embryophyta</taxon>
        <taxon>Tracheophyta</taxon>
        <taxon>Spermatophyta</taxon>
        <taxon>Magnoliopsida</taxon>
        <taxon>eudicotyledons</taxon>
        <taxon>Gunneridae</taxon>
        <taxon>Pentapetalae</taxon>
        <taxon>asterids</taxon>
        <taxon>Ericales</taxon>
        <taxon>Theaceae</taxon>
        <taxon>Camellia</taxon>
    </lineage>
</organism>
<name>A0A7J7GVA7_CAMSI</name>
<dbReference type="InterPro" id="IPR050898">
    <property type="entry name" value="Plant_acyltransferase"/>
</dbReference>
<dbReference type="InterPro" id="IPR027417">
    <property type="entry name" value="P-loop_NTPase"/>
</dbReference>
<reference evidence="4 5" key="2">
    <citation type="submission" date="2020-07" db="EMBL/GenBank/DDBJ databases">
        <title>Genome assembly of wild tea tree DASZ reveals pedigree and selection history of tea varieties.</title>
        <authorList>
            <person name="Zhang W."/>
        </authorList>
    </citation>
    <scope>NUCLEOTIDE SEQUENCE [LARGE SCALE GENOMIC DNA]</scope>
    <source>
        <strain evidence="5">cv. G240</strain>
        <tissue evidence="4">Leaf</tissue>
    </source>
</reference>
<dbReference type="UniPathway" id="UPA00668"/>
<comment type="pathway">
    <text evidence="1">Porphyrin-containing compound metabolism; chlorophyll biosynthesis.</text>
</comment>
<dbReference type="InterPro" id="IPR023213">
    <property type="entry name" value="CAT-like_dom_sf"/>
</dbReference>
<dbReference type="Pfam" id="PF02458">
    <property type="entry name" value="Transferase"/>
    <property type="match status" value="1"/>
</dbReference>
<gene>
    <name evidence="4" type="ORF">HYC85_017958</name>
</gene>
<dbReference type="Proteomes" id="UP000593564">
    <property type="component" value="Unassembled WGS sequence"/>
</dbReference>
<dbReference type="PANTHER" id="PTHR31147">
    <property type="entry name" value="ACYL TRANSFERASE 4"/>
    <property type="match status" value="1"/>
</dbReference>
<accession>A0A7J7GVA7</accession>
<comment type="similarity">
    <text evidence="2">Belongs to the plant acyltransferase family.</text>
</comment>
<sequence>MNHKNTSPTTMEVKISETTTVYPSTPPFHHHHILPLSLLDTDPNLHVTFRYLRAYVSTNHHHPTAATTDPFHIITTALSATLLHYYPFTGTLRRRHVDGRLELHCAAGKGVPVVRANVDCSLDSVNYLDDPAENWIETLVPDPNPDDALKNPLVLQVTTFGCGGYSLGASVHHSLCDGLGATQFFNGMAELARGASQLSVEPVWDRARLLGPRDPPRVEFPVHEFLRLDKGFSPYSSSSGPVVRECFHLREEWLDPFKGFLRERSGSSYTTFEALGAFIWQTRVKTSGIPGDAKVKFAYSINIRKLVNPPLPAGYWGNGCIAMYVQLTAEDLIHQPIWETAELIKKSKRKANNEYVHSFIDFQELHYAEGITAGERVSGFTDWRHLGHSTVDFGSGGPVTVLPLSRNLLGSTEPCFFLPYSSTNEGSDKDAFKVLVYLRETFVNDFRAEMDKFRRSNGRKFYGGIAIPVKKGMSRMTTPPRICNDIARKLASKENQRLVYPFSAIVGQEGVKAFEPGLLAKTNRGIVYVDEVNFLDDHLVDVLLDSAASGWNTVEREGISISHPTRFILIGSGNPEEGELRPQL</sequence>
<dbReference type="PANTHER" id="PTHR31147:SF33">
    <property type="entry name" value="N-HYDROXYCINNAMOYL_BENZOYLTRANSFERASE, PUTATIVE-RELATED"/>
    <property type="match status" value="1"/>
</dbReference>
<dbReference type="GO" id="GO:0015995">
    <property type="term" value="P:chlorophyll biosynthetic process"/>
    <property type="evidence" value="ECO:0007669"/>
    <property type="project" value="UniProtKB-UniPathway"/>
</dbReference>
<reference evidence="5" key="1">
    <citation type="journal article" date="2020" name="Nat. Commun.">
        <title>Genome assembly of wild tea tree DASZ reveals pedigree and selection history of tea varieties.</title>
        <authorList>
            <person name="Zhang W."/>
            <person name="Zhang Y."/>
            <person name="Qiu H."/>
            <person name="Guo Y."/>
            <person name="Wan H."/>
            <person name="Zhang X."/>
            <person name="Scossa F."/>
            <person name="Alseekh S."/>
            <person name="Zhang Q."/>
            <person name="Wang P."/>
            <person name="Xu L."/>
            <person name="Schmidt M.H."/>
            <person name="Jia X."/>
            <person name="Li D."/>
            <person name="Zhu A."/>
            <person name="Guo F."/>
            <person name="Chen W."/>
            <person name="Ni D."/>
            <person name="Usadel B."/>
            <person name="Fernie A.R."/>
            <person name="Wen W."/>
        </authorList>
    </citation>
    <scope>NUCLEOTIDE SEQUENCE [LARGE SCALE GENOMIC DNA]</scope>
    <source>
        <strain evidence="5">cv. G240</strain>
    </source>
</reference>
<comment type="caution">
    <text evidence="4">The sequence shown here is derived from an EMBL/GenBank/DDBJ whole genome shotgun (WGS) entry which is preliminary data.</text>
</comment>
<evidence type="ECO:0000256" key="2">
    <source>
        <dbReference type="ARBA" id="ARBA00009861"/>
    </source>
</evidence>
<evidence type="ECO:0000313" key="4">
    <source>
        <dbReference type="EMBL" id="KAF5943881.1"/>
    </source>
</evidence>
<dbReference type="InterPro" id="IPR000523">
    <property type="entry name" value="Mg_chelatse_chII-like_cat_dom"/>
</dbReference>
<evidence type="ECO:0000259" key="3">
    <source>
        <dbReference type="Pfam" id="PF01078"/>
    </source>
</evidence>
<dbReference type="Gene3D" id="3.40.50.300">
    <property type="entry name" value="P-loop containing nucleotide triphosphate hydrolases"/>
    <property type="match status" value="1"/>
</dbReference>
<protein>
    <recommendedName>
        <fullName evidence="3">Magnesium chelatase ChlI-like catalytic domain-containing protein</fullName>
    </recommendedName>
</protein>
<dbReference type="AlphaFoldDB" id="A0A7J7GVA7"/>
<dbReference type="SUPFAM" id="SSF52540">
    <property type="entry name" value="P-loop containing nucleoside triphosphate hydrolases"/>
    <property type="match status" value="1"/>
</dbReference>